<dbReference type="PANTHER" id="PTHR47052:SF3">
    <property type="entry name" value="INGRESSION PROTEIN 1"/>
    <property type="match status" value="1"/>
</dbReference>
<dbReference type="PANTHER" id="PTHR47052">
    <property type="entry name" value="CONSERVED SERINE PROLINE-RICH PROTEIN (AFU_ORTHOLOGUE AFUA_2G01790)"/>
    <property type="match status" value="1"/>
</dbReference>
<dbReference type="Proteomes" id="UP000028924">
    <property type="component" value="Unassembled WGS sequence"/>
</dbReference>
<dbReference type="STRING" id="3075.A0A087SFZ2"/>
<dbReference type="InterPro" id="IPR000008">
    <property type="entry name" value="C2_dom"/>
</dbReference>
<protein>
    <recommendedName>
        <fullName evidence="2">C2 domain-containing protein</fullName>
    </recommendedName>
</protein>
<reference evidence="4 6" key="1">
    <citation type="journal article" date="2014" name="BMC Genomics">
        <title>Oil accumulation mechanisms of the oleaginous microalga Chlorella protothecoides revealed through its genome, transcriptomes, and proteomes.</title>
        <authorList>
            <person name="Gao C."/>
            <person name="Wang Y."/>
            <person name="Shen Y."/>
            <person name="Yan D."/>
            <person name="He X."/>
            <person name="Dai J."/>
            <person name="Wu Q."/>
        </authorList>
    </citation>
    <scope>NUCLEOTIDE SEQUENCE [LARGE SCALE GENOMIC DNA]</scope>
    <source>
        <strain evidence="4 6">0710</strain>
    </source>
</reference>
<accession>A0A087SFZ2</accession>
<dbReference type="InterPro" id="IPR052981">
    <property type="entry name" value="Ingression_C2_domain"/>
</dbReference>
<dbReference type="PROSITE" id="PS50004">
    <property type="entry name" value="C2"/>
    <property type="match status" value="1"/>
</dbReference>
<reference evidence="5" key="4">
    <citation type="submission" date="2018-10" db="EMBL/GenBank/DDBJ databases">
        <authorList>
            <person name="Hovde B."/>
            <person name="Zhang X."/>
        </authorList>
    </citation>
    <scope>NUCLEOTIDE SEQUENCE [LARGE SCALE GENOMIC DNA]</scope>
    <source>
        <strain evidence="5">UTEX 25</strain>
    </source>
</reference>
<evidence type="ECO:0000313" key="7">
    <source>
        <dbReference type="Proteomes" id="UP000279271"/>
    </source>
</evidence>
<proteinExistence type="predicted"/>
<evidence type="ECO:0000313" key="5">
    <source>
        <dbReference type="EMBL" id="RMZ53133.1"/>
    </source>
</evidence>
<dbReference type="SMART" id="SM00239">
    <property type="entry name" value="C2"/>
    <property type="match status" value="1"/>
</dbReference>
<feature type="region of interest" description="Disordered" evidence="1">
    <location>
        <begin position="275"/>
        <end position="299"/>
    </location>
</feature>
<evidence type="ECO:0000259" key="2">
    <source>
        <dbReference type="PROSITE" id="PS50004"/>
    </source>
</evidence>
<name>A0A087SFZ2_AUXPR</name>
<reference evidence="5" key="5">
    <citation type="submission" date="2018-11" db="EMBL/GenBank/DDBJ databases">
        <title>Characterization of plant carbon substrate utilization by Auxenochlorella protothecoides.</title>
        <authorList>
            <person name="Vogler B.W."/>
            <person name="Starkenburg S.R."/>
            <person name="Sudasinghe N."/>
            <person name="Schambach J.Y."/>
            <person name="Rollin J.A."/>
            <person name="Pattathil S."/>
            <person name="Barry A.N."/>
        </authorList>
    </citation>
    <scope>NUCLEOTIDE SEQUENCE [LARGE SCALE GENOMIC DNA]</scope>
    <source>
        <strain evidence="5">UTEX 25</strain>
    </source>
</reference>
<dbReference type="AlphaFoldDB" id="A0A087SFZ2"/>
<sequence>MASTASGPYAKLIVNIKSAHNLTDPTWLGKADPYAILKVAGAEIQTHHIKNAGENATWDETFAFNNVAIEDILELSVYDYNKVRKDGIMGTGSLALREAFEEGRIDTRIPLSNKTGSKDAGEVWINIRTEGLSTAAVAQAAGLETDFKPLDTDTSREAHSAADRQGVDDASGGQSGAAWQSSQTGQVAGVEGLTKKTEGLGLGDGGNVRKGEEVVLGQDKYTTTEDRSVVKERVDHFREHRPVEKEFVVETRATGQERDLVDQREVESLGVKERILNEEPILSGKETSRSTTTRTEQSK</sequence>
<keyword evidence="6" id="KW-1185">Reference proteome</keyword>
<evidence type="ECO:0000313" key="6">
    <source>
        <dbReference type="Proteomes" id="UP000028924"/>
    </source>
</evidence>
<dbReference type="EMBL" id="GDKF01004918">
    <property type="protein sequence ID" value="JAT73704.1"/>
    <property type="molecule type" value="Transcribed_RNA"/>
</dbReference>
<dbReference type="InterPro" id="IPR035892">
    <property type="entry name" value="C2_domain_sf"/>
</dbReference>
<feature type="region of interest" description="Disordered" evidence="1">
    <location>
        <begin position="148"/>
        <end position="189"/>
    </location>
</feature>
<dbReference type="EMBL" id="QOKY01000199">
    <property type="protein sequence ID" value="RMZ53133.1"/>
    <property type="molecule type" value="Genomic_DNA"/>
</dbReference>
<organism evidence="4 6">
    <name type="scientific">Auxenochlorella protothecoides</name>
    <name type="common">Green microalga</name>
    <name type="synonym">Chlorella protothecoides</name>
    <dbReference type="NCBI Taxonomy" id="3075"/>
    <lineage>
        <taxon>Eukaryota</taxon>
        <taxon>Viridiplantae</taxon>
        <taxon>Chlorophyta</taxon>
        <taxon>core chlorophytes</taxon>
        <taxon>Trebouxiophyceae</taxon>
        <taxon>Chlorellales</taxon>
        <taxon>Chlorellaceae</taxon>
        <taxon>Auxenochlorella</taxon>
    </lineage>
</organism>
<dbReference type="Gene3D" id="2.60.40.150">
    <property type="entry name" value="C2 domain"/>
    <property type="match status" value="1"/>
</dbReference>
<feature type="compositionally biased region" description="Low complexity" evidence="1">
    <location>
        <begin position="289"/>
        <end position="299"/>
    </location>
</feature>
<reference evidence="3" key="2">
    <citation type="submission" date="2015-08" db="EMBL/GenBank/DDBJ databases">
        <authorList>
            <person name="Babu N.S."/>
            <person name="Beckwith C.J."/>
            <person name="Beseler K.G."/>
            <person name="Brison A."/>
            <person name="Carone J.V."/>
            <person name="Caskin T.P."/>
            <person name="Diamond M."/>
            <person name="Durham M.E."/>
            <person name="Foxe J.M."/>
            <person name="Go M."/>
            <person name="Henderson B.A."/>
            <person name="Jones I.B."/>
            <person name="McGettigan J.A."/>
            <person name="Micheletti S.J."/>
            <person name="Nasrallah M.E."/>
            <person name="Ortiz D."/>
            <person name="Piller C.R."/>
            <person name="Privatt S.R."/>
            <person name="Schneider S.L."/>
            <person name="Sharp S."/>
            <person name="Smith T.C."/>
            <person name="Stanton J.D."/>
            <person name="Ullery H.E."/>
            <person name="Wilson R.J."/>
            <person name="Serrano M.G."/>
            <person name="Buck G."/>
            <person name="Lee V."/>
            <person name="Wang Y."/>
            <person name="Carvalho R."/>
            <person name="Voegtly L."/>
            <person name="Shi R."/>
            <person name="Duckworth R."/>
            <person name="Johnson A."/>
            <person name="Loviza R."/>
            <person name="Walstead R."/>
            <person name="Shah Z."/>
            <person name="Kiflezghi M."/>
            <person name="Wade K."/>
            <person name="Ball S.L."/>
            <person name="Bradley K.W."/>
            <person name="Asai D.J."/>
            <person name="Bowman C.A."/>
            <person name="Russell D.A."/>
            <person name="Pope W.H."/>
            <person name="Jacobs-Sera D."/>
            <person name="Hendrix R.W."/>
            <person name="Hatfull G.F."/>
        </authorList>
    </citation>
    <scope>NUCLEOTIDE SEQUENCE</scope>
</reference>
<feature type="domain" description="C2" evidence="2">
    <location>
        <begin position="1"/>
        <end position="109"/>
    </location>
</feature>
<evidence type="ECO:0000256" key="1">
    <source>
        <dbReference type="SAM" id="MobiDB-lite"/>
    </source>
</evidence>
<dbReference type="Proteomes" id="UP000279271">
    <property type="component" value="Unassembled WGS sequence"/>
</dbReference>
<dbReference type="RefSeq" id="XP_011397534.1">
    <property type="nucleotide sequence ID" value="XM_011399232.1"/>
</dbReference>
<reference evidence="7" key="3">
    <citation type="journal article" date="2018" name="Algal Res.">
        <title>Characterization of plant carbon substrate utilization by Auxenochlorella protothecoides.</title>
        <authorList>
            <person name="Vogler B.W."/>
            <person name="Starkenburg S.R."/>
            <person name="Sudasinghe N."/>
            <person name="Schambach J.Y."/>
            <person name="Rollin J.A."/>
            <person name="Pattathil S."/>
            <person name="Barry A.N."/>
        </authorList>
    </citation>
    <scope>NUCLEOTIDE SEQUENCE [LARGE SCALE GENOMIC DNA]</scope>
    <source>
        <strain evidence="7">UTEX 25</strain>
    </source>
</reference>
<dbReference type="KEGG" id="apro:F751_2364"/>
<dbReference type="OrthoDB" id="513632at2759"/>
<evidence type="ECO:0000313" key="4">
    <source>
        <dbReference type="EMBL" id="KFM24646.1"/>
    </source>
</evidence>
<evidence type="ECO:0000313" key="3">
    <source>
        <dbReference type="EMBL" id="JAT73704.1"/>
    </source>
</evidence>
<feature type="compositionally biased region" description="Basic and acidic residues" evidence="1">
    <location>
        <begin position="148"/>
        <end position="167"/>
    </location>
</feature>
<gene>
    <name evidence="5" type="ORF">APUTEX25_005122</name>
    <name evidence="4" type="ORF">F751_2364</name>
    <name evidence="3" type="ORF">g.23674</name>
</gene>
<dbReference type="SUPFAM" id="SSF49562">
    <property type="entry name" value="C2 domain (Calcium/lipid-binding domain, CaLB)"/>
    <property type="match status" value="1"/>
</dbReference>
<dbReference type="Pfam" id="PF00168">
    <property type="entry name" value="C2"/>
    <property type="match status" value="1"/>
</dbReference>
<dbReference type="EMBL" id="KL662109">
    <property type="protein sequence ID" value="KFM24646.1"/>
    <property type="molecule type" value="Genomic_DNA"/>
</dbReference>
<feature type="compositionally biased region" description="Low complexity" evidence="1">
    <location>
        <begin position="170"/>
        <end position="186"/>
    </location>
</feature>
<dbReference type="eggNOG" id="ENOG502SD9Z">
    <property type="taxonomic scope" value="Eukaryota"/>
</dbReference>
<dbReference type="GeneID" id="23613755"/>